<evidence type="ECO:0000313" key="3">
    <source>
        <dbReference type="Proteomes" id="UP001215280"/>
    </source>
</evidence>
<comment type="caution">
    <text evidence="2">The sequence shown here is derived from an EMBL/GenBank/DDBJ whole genome shotgun (WGS) entry which is preliminary data.</text>
</comment>
<dbReference type="Proteomes" id="UP001215280">
    <property type="component" value="Unassembled WGS sequence"/>
</dbReference>
<evidence type="ECO:0000313" key="2">
    <source>
        <dbReference type="EMBL" id="KAJ7780663.1"/>
    </source>
</evidence>
<dbReference type="AlphaFoldDB" id="A0AAD7K8N4"/>
<accession>A0AAD7K8N4</accession>
<name>A0AAD7K8N4_9AGAR</name>
<protein>
    <submittedName>
        <fullName evidence="2">Uncharacterized protein</fullName>
    </submittedName>
</protein>
<sequence length="1211" mass="132332">MAQADKVLEFAVGPTGWYSNLWYGTQGFKRSILFGVELRNSTMVLIGTTDAEPFIEQRVEARSWSGKRGQGCPEGLCQCLRAGLWAGGLFTVIHTNLRSRVPNKAIRVLCLVLEPNAVNCSGRRRNCDSLVSGASRRAFQVRVPRYEVATAIDLQGIQMSACIQDWAEQPSKDGRRIGGKLGQTPNLPTPTRPKPLGKVACKLSTGSSSNHQNGTCAPYETAGVGKRRVVHGTRGDLHEMVQELDVVGDGGKRWSGASGAIVVGGKDNGNHNDILMTSSSNGLHVAERAMDVLVFMPSSMTPAPAPRHAPPSSSSVASDIVPHRPVTAFTGLTRPTTASVQNQHQSIAASVNEQRRASIQRNLHPNEPSSSTSTITTPSRRRSGPPRPFSKAAVALPALSDFASATVETSVTITVGILPKVLDMSDYNDMLDLSPKYTWKGGDDLETAQKALQRANLIFTVNVNTSGPIWEASDLGFRSHCQLHSINYVDTPCDASNSPNTTPWVLLGPRGRSSRTWVEDPKSLTRFIFTLQAIRSIPFSHTPNNLGAGPFILTAPRFRKLFGPIDSLYTPAMCLPDHVLTHQCFAHRVLHSILASLKGDPDPVCNPFCTPQAHVPPAPVRPPSTDIYMISDSDDGDVHFPEAEALIDELVRDGLPPLPIDDPSSESITRPAHLTSTEATANAIPLSRTSLFIPGPLLTSAMELASTSIKPHSFPGPGGAVDLTLLHMPGSGAYSLAAWQDYILQPHELEDHVSISARSVDKGARALIILCLWLFVGRPTGLKLKELLQEQFPSPRLTVEGATRSELALFGLRVSIGPGIGRGPRNEVVAQAVKIMLADGHYWTEREGYQTLCLHPSCTPIPARCCVLKATGLLFLLHFLFIGTPFPVSPFLFSTLFDGRKTTSKFDLNFLARFISPNTLSLIKRLEHVPLNKPLYTSQSEDCVEYQYLLNIPDIDPTMISAPQRSQDEHDGICMSVISFVTLGSVDIEHHPDYLTVGSWFNVAVDAISGQDRPHHILEVEGIWFATPYRELLLVAFDREIKAPGDVIAHLEYAQTNPENDPWSENEEVVSLIGTHINHYLTESGHLTDPDQVFHVLIDNANSTDPLLCAKLFLSVLTGSELLPINPTWKIKCLIAHDWSQEYPTIDADGRDDYGPDVSVSFCSCFKTFSITNNARLRLLLAEVPKQGQDTDFSRHIHGQLLSSRDSYTAA</sequence>
<keyword evidence="3" id="KW-1185">Reference proteome</keyword>
<organism evidence="2 3">
    <name type="scientific">Mycena maculata</name>
    <dbReference type="NCBI Taxonomy" id="230809"/>
    <lineage>
        <taxon>Eukaryota</taxon>
        <taxon>Fungi</taxon>
        <taxon>Dikarya</taxon>
        <taxon>Basidiomycota</taxon>
        <taxon>Agaricomycotina</taxon>
        <taxon>Agaricomycetes</taxon>
        <taxon>Agaricomycetidae</taxon>
        <taxon>Agaricales</taxon>
        <taxon>Marasmiineae</taxon>
        <taxon>Mycenaceae</taxon>
        <taxon>Mycena</taxon>
    </lineage>
</organism>
<feature type="region of interest" description="Disordered" evidence="1">
    <location>
        <begin position="333"/>
        <end position="389"/>
    </location>
</feature>
<gene>
    <name evidence="2" type="ORF">DFH07DRAFT_765179</name>
</gene>
<reference evidence="2" key="1">
    <citation type="submission" date="2023-03" db="EMBL/GenBank/DDBJ databases">
        <title>Massive genome expansion in bonnet fungi (Mycena s.s.) driven by repeated elements and novel gene families across ecological guilds.</title>
        <authorList>
            <consortium name="Lawrence Berkeley National Laboratory"/>
            <person name="Harder C.B."/>
            <person name="Miyauchi S."/>
            <person name="Viragh M."/>
            <person name="Kuo A."/>
            <person name="Thoen E."/>
            <person name="Andreopoulos B."/>
            <person name="Lu D."/>
            <person name="Skrede I."/>
            <person name="Drula E."/>
            <person name="Henrissat B."/>
            <person name="Morin E."/>
            <person name="Kohler A."/>
            <person name="Barry K."/>
            <person name="LaButti K."/>
            <person name="Morin E."/>
            <person name="Salamov A."/>
            <person name="Lipzen A."/>
            <person name="Mereny Z."/>
            <person name="Hegedus B."/>
            <person name="Baldrian P."/>
            <person name="Stursova M."/>
            <person name="Weitz H."/>
            <person name="Taylor A."/>
            <person name="Grigoriev I.V."/>
            <person name="Nagy L.G."/>
            <person name="Martin F."/>
            <person name="Kauserud H."/>
        </authorList>
    </citation>
    <scope>NUCLEOTIDE SEQUENCE</scope>
    <source>
        <strain evidence="2">CBHHK188m</strain>
    </source>
</reference>
<evidence type="ECO:0000256" key="1">
    <source>
        <dbReference type="SAM" id="MobiDB-lite"/>
    </source>
</evidence>
<proteinExistence type="predicted"/>
<feature type="region of interest" description="Disordered" evidence="1">
    <location>
        <begin position="173"/>
        <end position="196"/>
    </location>
</feature>
<feature type="compositionally biased region" description="Polar residues" evidence="1">
    <location>
        <begin position="333"/>
        <end position="363"/>
    </location>
</feature>
<dbReference type="EMBL" id="JARJLG010000005">
    <property type="protein sequence ID" value="KAJ7780663.1"/>
    <property type="molecule type" value="Genomic_DNA"/>
</dbReference>
<feature type="compositionally biased region" description="Low complexity" evidence="1">
    <location>
        <begin position="368"/>
        <end position="378"/>
    </location>
</feature>